<keyword evidence="1" id="KW-0732">Signal</keyword>
<evidence type="ECO:0000313" key="4">
    <source>
        <dbReference type="Proteomes" id="UP000295706"/>
    </source>
</evidence>
<dbReference type="GO" id="GO:0006508">
    <property type="term" value="P:proteolysis"/>
    <property type="evidence" value="ECO:0007669"/>
    <property type="project" value="InterPro"/>
</dbReference>
<dbReference type="Gene3D" id="3.40.630.10">
    <property type="entry name" value="Zn peptidases"/>
    <property type="match status" value="1"/>
</dbReference>
<accession>A0A4R4KD70</accession>
<dbReference type="EMBL" id="SMJU01000007">
    <property type="protein sequence ID" value="TDB64431.1"/>
    <property type="molecule type" value="Genomic_DNA"/>
</dbReference>
<evidence type="ECO:0000313" key="3">
    <source>
        <dbReference type="EMBL" id="TDB64431.1"/>
    </source>
</evidence>
<reference evidence="3 4" key="1">
    <citation type="submission" date="2019-02" db="EMBL/GenBank/DDBJ databases">
        <title>Arundinibacter roseus gen. nov., sp. nov., a new member of the family Cytophagaceae.</title>
        <authorList>
            <person name="Szuroczki S."/>
            <person name="Khayer B."/>
            <person name="Sproer C."/>
            <person name="Toumi M."/>
            <person name="Szabo A."/>
            <person name="Felfoldi T."/>
            <person name="Schumann P."/>
            <person name="Toth E."/>
        </authorList>
    </citation>
    <scope>NUCLEOTIDE SEQUENCE [LARGE SCALE GENOMIC DNA]</scope>
    <source>
        <strain evidence="3 4">DMA-k-7a</strain>
    </source>
</reference>
<dbReference type="Pfam" id="PF00246">
    <property type="entry name" value="Peptidase_M14"/>
    <property type="match status" value="1"/>
</dbReference>
<feature type="chain" id="PRO_5020549920" evidence="1">
    <location>
        <begin position="20"/>
        <end position="856"/>
    </location>
</feature>
<dbReference type="SMART" id="SM00631">
    <property type="entry name" value="Zn_pept"/>
    <property type="match status" value="1"/>
</dbReference>
<sequence length="856" mass="96819">MKKVYPFLCLFFTYQAVFAQNDYYFPGRKFNPSILSPDAFLGYSIGSHHTRYDQMVSYFEYLSRESDRVKFQTIGKTYEYRPQLMVVFSSPQNLTRLENIRTEHLRLTDPTVAAPDIRTMPVIMQLGHNVHGNEASGGESSLLTAYFLAACTDPDVIHTLNQSVIFIEPVINPDGRDRFVNWVNMHKGMPPVADPNDREHNEVWPSGRVNHYWFDLNRDWYLAVHRESKNRLNFYHQWYPNVVTDHHEMGTNSTHFFEPSKVSAENPLVPPYVYRTLNDTYARYFEQAMNQIGSLYYTKESFDNLYPGYGSSYPDIEGGIGFLFEQGSSRGHVQDSQNGPLTYAFAVRNQLVNALATIRASVDQRENLLKFQREFFETAISSAQKSSVKGYVVSTQNDQSRAQAFLQTLLYHKIQVYDLPEDLKIGEVTYQSGKAYYVPTAQPQYRMVQSVFEKPTTFADSLFYDASAWNLPLAYGLPFSEIKSASIRPGNALTTDALTIKPKTFAKSSYAYLLPLNDFNVYKALHQLTQNRMLVKAGQKPFSIQTDRGLQVFAAGTLLIPVQPQMISADSLHGLLSQIASYTGVHFYAVETGYSQTGVDLGSNTFETITLPRVVMPIGKGTSQYEAGEVWFMTDQYLGMPITKVDLSQWNSLNLNAYNVLVMVNGQYPSEGRFVEKIKNWVAAGGTLITFKSASHWAIKNNIISEKIRELTDSLPKTGRMNYENAEANEGSKYTGGAIFSADLDLTHPLGFGFSQRRISLYRNSNTLLEISENPYQTVVQYDKKPLLNGYVHPATLSKISSSAGLIASTHGAGKVILFADNPNFRGTWLSTSRLFFNSIFFSKLIQNTTIEGQEE</sequence>
<name>A0A4R4KD70_9BACT</name>
<comment type="caution">
    <text evidence="3">The sequence shown here is derived from an EMBL/GenBank/DDBJ whole genome shotgun (WGS) entry which is preliminary data.</text>
</comment>
<evidence type="ECO:0000259" key="2">
    <source>
        <dbReference type="SMART" id="SM00631"/>
    </source>
</evidence>
<organism evidence="3 4">
    <name type="scientific">Arundinibacter roseus</name>
    <dbReference type="NCBI Taxonomy" id="2070510"/>
    <lineage>
        <taxon>Bacteria</taxon>
        <taxon>Pseudomonadati</taxon>
        <taxon>Bacteroidota</taxon>
        <taxon>Cytophagia</taxon>
        <taxon>Cytophagales</taxon>
        <taxon>Spirosomataceae</taxon>
        <taxon>Arundinibacter</taxon>
    </lineage>
</organism>
<dbReference type="AlphaFoldDB" id="A0A4R4KD70"/>
<dbReference type="Proteomes" id="UP000295706">
    <property type="component" value="Unassembled WGS sequence"/>
</dbReference>
<gene>
    <name evidence="3" type="ORF">EZE20_12165</name>
</gene>
<dbReference type="RefSeq" id="WP_132117979.1">
    <property type="nucleotide sequence ID" value="NZ_SMJU01000007.1"/>
</dbReference>
<protein>
    <submittedName>
        <fullName evidence="3">Zinc carboxypeptidase</fullName>
    </submittedName>
</protein>
<keyword evidence="3" id="KW-0645">Protease</keyword>
<dbReference type="SUPFAM" id="SSF53187">
    <property type="entry name" value="Zn-dependent exopeptidases"/>
    <property type="match status" value="1"/>
</dbReference>
<proteinExistence type="predicted"/>
<dbReference type="SUPFAM" id="SSF52317">
    <property type="entry name" value="Class I glutamine amidotransferase-like"/>
    <property type="match status" value="1"/>
</dbReference>
<feature type="signal peptide" evidence="1">
    <location>
        <begin position="1"/>
        <end position="19"/>
    </location>
</feature>
<keyword evidence="3" id="KW-0378">Hydrolase</keyword>
<keyword evidence="4" id="KW-1185">Reference proteome</keyword>
<dbReference type="InterPro" id="IPR000834">
    <property type="entry name" value="Peptidase_M14"/>
</dbReference>
<dbReference type="GO" id="GO:0004181">
    <property type="term" value="F:metallocarboxypeptidase activity"/>
    <property type="evidence" value="ECO:0007669"/>
    <property type="project" value="InterPro"/>
</dbReference>
<evidence type="ECO:0000256" key="1">
    <source>
        <dbReference type="SAM" id="SignalP"/>
    </source>
</evidence>
<dbReference type="InterPro" id="IPR029062">
    <property type="entry name" value="Class_I_gatase-like"/>
</dbReference>
<keyword evidence="3" id="KW-0121">Carboxypeptidase</keyword>
<feature type="domain" description="Peptidase M14" evidence="2">
    <location>
        <begin position="49"/>
        <end position="364"/>
    </location>
</feature>
<dbReference type="OrthoDB" id="9758209at2"/>
<dbReference type="GO" id="GO:0008270">
    <property type="term" value="F:zinc ion binding"/>
    <property type="evidence" value="ECO:0007669"/>
    <property type="project" value="InterPro"/>
</dbReference>